<proteinExistence type="predicted"/>
<reference evidence="1" key="2">
    <citation type="journal article" date="2022" name="Hortic Res">
        <title>The genome of Dioscorea zingiberensis sheds light on the biosynthesis, origin and evolution of the medicinally important diosgenin saponins.</title>
        <authorList>
            <person name="Li Y."/>
            <person name="Tan C."/>
            <person name="Li Z."/>
            <person name="Guo J."/>
            <person name="Li S."/>
            <person name="Chen X."/>
            <person name="Wang C."/>
            <person name="Dai X."/>
            <person name="Yang H."/>
            <person name="Song W."/>
            <person name="Hou L."/>
            <person name="Xu J."/>
            <person name="Tong Z."/>
            <person name="Xu A."/>
            <person name="Yuan X."/>
            <person name="Wang W."/>
            <person name="Yang Q."/>
            <person name="Chen L."/>
            <person name="Sun Z."/>
            <person name="Wang K."/>
            <person name="Pan B."/>
            <person name="Chen J."/>
            <person name="Bao Y."/>
            <person name="Liu F."/>
            <person name="Qi X."/>
            <person name="Gang D.R."/>
            <person name="Wen J."/>
            <person name="Li J."/>
        </authorList>
    </citation>
    <scope>NUCLEOTIDE SEQUENCE</scope>
    <source>
        <strain evidence="1">Dzin_1.0</strain>
    </source>
</reference>
<comment type="caution">
    <text evidence="1">The sequence shown here is derived from an EMBL/GenBank/DDBJ whole genome shotgun (WGS) entry which is preliminary data.</text>
</comment>
<protein>
    <submittedName>
        <fullName evidence="1">Uncharacterized protein</fullName>
    </submittedName>
</protein>
<dbReference type="Proteomes" id="UP001085076">
    <property type="component" value="Miscellaneous, Linkage group lg01"/>
</dbReference>
<evidence type="ECO:0000313" key="1">
    <source>
        <dbReference type="EMBL" id="KAJ0985124.1"/>
    </source>
</evidence>
<sequence>MLEMDEEYQGMLRYILFTGTDREWRTASQRGRHPQFSKKKSYQIRGKIDLDAAQVTEIQDYRILLQHGM</sequence>
<organism evidence="1 2">
    <name type="scientific">Dioscorea zingiberensis</name>
    <dbReference type="NCBI Taxonomy" id="325984"/>
    <lineage>
        <taxon>Eukaryota</taxon>
        <taxon>Viridiplantae</taxon>
        <taxon>Streptophyta</taxon>
        <taxon>Embryophyta</taxon>
        <taxon>Tracheophyta</taxon>
        <taxon>Spermatophyta</taxon>
        <taxon>Magnoliopsida</taxon>
        <taxon>Liliopsida</taxon>
        <taxon>Dioscoreales</taxon>
        <taxon>Dioscoreaceae</taxon>
        <taxon>Dioscorea</taxon>
    </lineage>
</organism>
<dbReference type="AlphaFoldDB" id="A0A9D5D5L3"/>
<evidence type="ECO:0000313" key="2">
    <source>
        <dbReference type="Proteomes" id="UP001085076"/>
    </source>
</evidence>
<accession>A0A9D5D5L3</accession>
<keyword evidence="2" id="KW-1185">Reference proteome</keyword>
<name>A0A9D5D5L3_9LILI</name>
<reference evidence="1" key="1">
    <citation type="submission" date="2021-03" db="EMBL/GenBank/DDBJ databases">
        <authorList>
            <person name="Li Z."/>
            <person name="Yang C."/>
        </authorList>
    </citation>
    <scope>NUCLEOTIDE SEQUENCE</scope>
    <source>
        <strain evidence="1">Dzin_1.0</strain>
        <tissue evidence="1">Leaf</tissue>
    </source>
</reference>
<dbReference type="EMBL" id="JAGGNH010000001">
    <property type="protein sequence ID" value="KAJ0985124.1"/>
    <property type="molecule type" value="Genomic_DNA"/>
</dbReference>
<gene>
    <name evidence="1" type="ORF">J5N97_003480</name>
</gene>